<feature type="domain" description="WH2" evidence="5">
    <location>
        <begin position="520"/>
        <end position="537"/>
    </location>
</feature>
<sequence>MPLPKHTVQPVKLSQVVVPNGIDNELEFVVNSTVCNVMRQIASVSRLANNMFEELTSDLSGLIDRTVRLQNRLSKLQEDMQMARNGDEDLTAGVQEVELPVFVSKKPTDSQVLNRNTIPPSMQSQYDQAEPAPALQQMDALRDDKKTSMKLYSDPSFFFDLWSQEMLQDHKHKRAAKKKRPKVKGKAAPVKSSLNQVVQKSQLVIQQPGVGGHNLSTQLFEHNGSVSTSIHVDRDSSVVNGKPNQHQFPNNPYFISNPLPPPPPPPTHLLTQVDNVKDVLRVMDQKSDYHLSKPTFNGVNQCLSIANHINSNYDPSPTHQMTLPEPPTLHTHTALSHVSSPPPPPPLPPSAFSNNNQLKMPDVDRNSPLSDETFTRDSSAQSGNREISSSTQMHDEKYSQYNSPGSMESSSLVVNDLPPPPPAPIFEEKNLNEPCKLIGEPTESDVCDYKSTYSVPPPPISPFPIPSPQTSLPCPPTQQPPPPPPPPLLLTKIAGPDSSSDQTTLQNKNNLPRCSLPQCPPADLLSAIRAGFQLRKVGERNPPDPSKCSRANSLSTLGNKPKDVQAIYEAVRRRRECMENNSSEDDDDDKDVDSDSSGWED</sequence>
<evidence type="ECO:0000256" key="3">
    <source>
        <dbReference type="SAM" id="Coils"/>
    </source>
</evidence>
<feature type="region of interest" description="Disordered" evidence="4">
    <location>
        <begin position="313"/>
        <end position="413"/>
    </location>
</feature>
<keyword evidence="2" id="KW-0963">Cytoplasm</keyword>
<feature type="compositionally biased region" description="Polar residues" evidence="4">
    <location>
        <begin position="497"/>
        <end position="512"/>
    </location>
</feature>
<dbReference type="InterPro" id="IPR028288">
    <property type="entry name" value="SCAR/WAVE_fam"/>
</dbReference>
<dbReference type="GO" id="GO:0005856">
    <property type="term" value="C:cytoskeleton"/>
    <property type="evidence" value="ECO:0007669"/>
    <property type="project" value="UniProtKB-SubCell"/>
</dbReference>
<feature type="region of interest" description="Disordered" evidence="4">
    <location>
        <begin position="448"/>
        <end position="517"/>
    </location>
</feature>
<keyword evidence="2" id="KW-0206">Cytoskeleton</keyword>
<name>A0AAE1ZM05_SCHME</name>
<evidence type="ECO:0000256" key="1">
    <source>
        <dbReference type="ARBA" id="ARBA00006993"/>
    </source>
</evidence>
<feature type="region of interest" description="Disordered" evidence="4">
    <location>
        <begin position="535"/>
        <end position="601"/>
    </location>
</feature>
<dbReference type="PANTHER" id="PTHR12902:SF1">
    <property type="entry name" value="WISKOTT-ALDRICH SYNDROME PROTEIN FAMILY MEMBER"/>
    <property type="match status" value="1"/>
</dbReference>
<comment type="subcellular location">
    <subcellularLocation>
        <location evidence="2">Cytoplasm</location>
        <location evidence="2">Cytoskeleton</location>
    </subcellularLocation>
</comment>
<dbReference type="GO" id="GO:0003779">
    <property type="term" value="F:actin binding"/>
    <property type="evidence" value="ECO:0007669"/>
    <property type="project" value="UniProtKB-UniRule"/>
</dbReference>
<evidence type="ECO:0000313" key="6">
    <source>
        <dbReference type="EMBL" id="KAK4475874.1"/>
    </source>
</evidence>
<comment type="similarity">
    <text evidence="1 2">Belongs to the SCAR/WAVE family.</text>
</comment>
<dbReference type="AlphaFoldDB" id="A0AAE1ZM05"/>
<dbReference type="GO" id="GO:0071933">
    <property type="term" value="F:Arp2/3 complex binding"/>
    <property type="evidence" value="ECO:0007669"/>
    <property type="project" value="TreeGrafter"/>
</dbReference>
<keyword evidence="2" id="KW-0009">Actin-binding</keyword>
<dbReference type="EMBL" id="JALJAT010000001">
    <property type="protein sequence ID" value="KAK4475874.1"/>
    <property type="molecule type" value="Genomic_DNA"/>
</dbReference>
<reference evidence="6" key="1">
    <citation type="submission" date="2022-04" db="EMBL/GenBank/DDBJ databases">
        <authorList>
            <person name="Xu L."/>
            <person name="Lv Z."/>
        </authorList>
    </citation>
    <scope>NUCLEOTIDE SEQUENCE</scope>
    <source>
        <strain evidence="6">LV_2022a</strain>
    </source>
</reference>
<feature type="compositionally biased region" description="Pro residues" evidence="4">
    <location>
        <begin position="340"/>
        <end position="349"/>
    </location>
</feature>
<proteinExistence type="inferred from homology"/>
<dbReference type="Gene3D" id="1.20.5.340">
    <property type="match status" value="1"/>
</dbReference>
<dbReference type="Proteomes" id="UP001292079">
    <property type="component" value="Unassembled WGS sequence"/>
</dbReference>
<evidence type="ECO:0000313" key="7">
    <source>
        <dbReference type="Proteomes" id="UP001292079"/>
    </source>
</evidence>
<organism evidence="6 7">
    <name type="scientific">Schistosoma mekongi</name>
    <name type="common">Parasitic worm</name>
    <dbReference type="NCBI Taxonomy" id="38744"/>
    <lineage>
        <taxon>Eukaryota</taxon>
        <taxon>Metazoa</taxon>
        <taxon>Spiralia</taxon>
        <taxon>Lophotrochozoa</taxon>
        <taxon>Platyhelminthes</taxon>
        <taxon>Trematoda</taxon>
        <taxon>Digenea</taxon>
        <taxon>Strigeidida</taxon>
        <taxon>Schistosomatoidea</taxon>
        <taxon>Schistosomatidae</taxon>
        <taxon>Schistosoma</taxon>
    </lineage>
</organism>
<keyword evidence="7" id="KW-1185">Reference proteome</keyword>
<feature type="compositionally biased region" description="Polar residues" evidence="4">
    <location>
        <begin position="367"/>
        <end position="392"/>
    </location>
</feature>
<feature type="coiled-coil region" evidence="3">
    <location>
        <begin position="59"/>
        <end position="86"/>
    </location>
</feature>
<dbReference type="GO" id="GO:0031209">
    <property type="term" value="C:SCAR complex"/>
    <property type="evidence" value="ECO:0007669"/>
    <property type="project" value="TreeGrafter"/>
</dbReference>
<accession>A0AAE1ZM05</accession>
<keyword evidence="3" id="KW-0175">Coiled coil</keyword>
<dbReference type="Gene3D" id="6.10.280.150">
    <property type="match status" value="2"/>
</dbReference>
<dbReference type="GO" id="GO:0030036">
    <property type="term" value="P:actin cytoskeleton organization"/>
    <property type="evidence" value="ECO:0007669"/>
    <property type="project" value="UniProtKB-UniRule"/>
</dbReference>
<feature type="compositionally biased region" description="Pro residues" evidence="4">
    <location>
        <begin position="455"/>
        <end position="488"/>
    </location>
</feature>
<reference evidence="6" key="2">
    <citation type="journal article" date="2023" name="Infect Dis Poverty">
        <title>Chromosome-scale genome of the human blood fluke Schistosoma mekongi and its implications for public health.</title>
        <authorList>
            <person name="Zhou M."/>
            <person name="Xu L."/>
            <person name="Xu D."/>
            <person name="Chen W."/>
            <person name="Khan J."/>
            <person name="Hu Y."/>
            <person name="Huang H."/>
            <person name="Wei H."/>
            <person name="Zhang Y."/>
            <person name="Chusongsang P."/>
            <person name="Tanasarnprasert K."/>
            <person name="Hu X."/>
            <person name="Limpanont Y."/>
            <person name="Lv Z."/>
        </authorList>
    </citation>
    <scope>NUCLEOTIDE SEQUENCE</scope>
    <source>
        <strain evidence="6">LV_2022a</strain>
    </source>
</reference>
<dbReference type="SMART" id="SM00246">
    <property type="entry name" value="WH2"/>
    <property type="match status" value="1"/>
</dbReference>
<feature type="compositionally biased region" description="Basic residues" evidence="4">
    <location>
        <begin position="172"/>
        <end position="185"/>
    </location>
</feature>
<dbReference type="GO" id="GO:0034237">
    <property type="term" value="F:protein kinase A regulatory subunit binding"/>
    <property type="evidence" value="ECO:0007669"/>
    <property type="project" value="TreeGrafter"/>
</dbReference>
<dbReference type="PROSITE" id="PS51082">
    <property type="entry name" value="WH2"/>
    <property type="match status" value="1"/>
</dbReference>
<feature type="region of interest" description="Disordered" evidence="4">
    <location>
        <begin position="172"/>
        <end position="192"/>
    </location>
</feature>
<comment type="function">
    <text evidence="2">Downstream effector molecule involved in the transmission of signals from tyrosine kinase receptors and small GTPases to the actin cytoskeleton. Promotes formation of actin filaments. Part of the WAVE complex that regulates lamellipodia formation. The WAVE complex regulates actin filament reorganization via its interaction with the Arp2/3 complex.</text>
</comment>
<comment type="subunit">
    <text evidence="2">Binds actin and the Arp2/3 complex.</text>
</comment>
<evidence type="ECO:0000256" key="4">
    <source>
        <dbReference type="SAM" id="MobiDB-lite"/>
    </source>
</evidence>
<dbReference type="GO" id="GO:2000601">
    <property type="term" value="P:positive regulation of Arp2/3 complex-mediated actin nucleation"/>
    <property type="evidence" value="ECO:0007669"/>
    <property type="project" value="TreeGrafter"/>
</dbReference>
<dbReference type="PANTHER" id="PTHR12902">
    <property type="entry name" value="WASP-1"/>
    <property type="match status" value="1"/>
</dbReference>
<comment type="caution">
    <text evidence="6">The sequence shown here is derived from an EMBL/GenBank/DDBJ whole genome shotgun (WGS) entry which is preliminary data.</text>
</comment>
<feature type="compositionally biased region" description="Polar residues" evidence="4">
    <location>
        <begin position="549"/>
        <end position="558"/>
    </location>
</feature>
<feature type="compositionally biased region" description="Polar residues" evidence="4">
    <location>
        <begin position="399"/>
        <end position="413"/>
    </location>
</feature>
<evidence type="ECO:0000259" key="5">
    <source>
        <dbReference type="PROSITE" id="PS51082"/>
    </source>
</evidence>
<evidence type="ECO:0000256" key="2">
    <source>
        <dbReference type="RuleBase" id="RU367034"/>
    </source>
</evidence>
<protein>
    <recommendedName>
        <fullName evidence="2">Wiskott-Aldrich syndrome protein family member</fullName>
        <shortName evidence="2">WASP family protein member</shortName>
    </recommendedName>
</protein>
<gene>
    <name evidence="6" type="ORF">MN116_001121</name>
</gene>
<dbReference type="InterPro" id="IPR003124">
    <property type="entry name" value="WH2_dom"/>
</dbReference>
<feature type="compositionally biased region" description="Acidic residues" evidence="4">
    <location>
        <begin position="582"/>
        <end position="601"/>
    </location>
</feature>